<dbReference type="NCBIfam" id="TIGR00756">
    <property type="entry name" value="PPR"/>
    <property type="match status" value="1"/>
</dbReference>
<comment type="caution">
    <text evidence="3">The sequence shown here is derived from an EMBL/GenBank/DDBJ whole genome shotgun (WGS) entry which is preliminary data.</text>
</comment>
<dbReference type="Gene3D" id="1.25.40.10">
    <property type="entry name" value="Tetratricopeptide repeat domain"/>
    <property type="match status" value="1"/>
</dbReference>
<evidence type="ECO:0000313" key="4">
    <source>
        <dbReference type="Proteomes" id="UP001151760"/>
    </source>
</evidence>
<evidence type="ECO:0000256" key="2">
    <source>
        <dbReference type="SAM" id="MobiDB-lite"/>
    </source>
</evidence>
<keyword evidence="1" id="KW-0677">Repeat</keyword>
<reference evidence="3" key="2">
    <citation type="submission" date="2022-01" db="EMBL/GenBank/DDBJ databases">
        <authorList>
            <person name="Yamashiro T."/>
            <person name="Shiraishi A."/>
            <person name="Satake H."/>
            <person name="Nakayama K."/>
        </authorList>
    </citation>
    <scope>NUCLEOTIDE SEQUENCE</scope>
</reference>
<dbReference type="InterPro" id="IPR011990">
    <property type="entry name" value="TPR-like_helical_dom_sf"/>
</dbReference>
<protein>
    <submittedName>
        <fullName evidence="3">Pentatricopeptide repeat-containing protein</fullName>
    </submittedName>
</protein>
<dbReference type="PANTHER" id="PTHR24015:SF1753">
    <property type="entry name" value="PPR CONTAINING PLANT-LIKE PROTEIN"/>
    <property type="match status" value="1"/>
</dbReference>
<dbReference type="EMBL" id="BQNB010014783">
    <property type="protein sequence ID" value="GJT32322.1"/>
    <property type="molecule type" value="Genomic_DNA"/>
</dbReference>
<dbReference type="InterPro" id="IPR002885">
    <property type="entry name" value="PPR_rpt"/>
</dbReference>
<dbReference type="Proteomes" id="UP001151760">
    <property type="component" value="Unassembled WGS sequence"/>
</dbReference>
<dbReference type="PANTHER" id="PTHR24015">
    <property type="entry name" value="OS07G0578800 PROTEIN-RELATED"/>
    <property type="match status" value="1"/>
</dbReference>
<gene>
    <name evidence="3" type="ORF">Tco_0922741</name>
</gene>
<sequence length="124" mass="13426">MDEAVVLFEACATRDTVLLNIMVSAISHNLQGEDALKLFMKMCNENAGLSEHALISIVDAYGSPTREISACFGDENGALIHMYSKCGNIDEALRLFRLGGVGVTPHQVRSPSPSELKTPLPPHM</sequence>
<feature type="region of interest" description="Disordered" evidence="2">
    <location>
        <begin position="105"/>
        <end position="124"/>
    </location>
</feature>
<organism evidence="3 4">
    <name type="scientific">Tanacetum coccineum</name>
    <dbReference type="NCBI Taxonomy" id="301880"/>
    <lineage>
        <taxon>Eukaryota</taxon>
        <taxon>Viridiplantae</taxon>
        <taxon>Streptophyta</taxon>
        <taxon>Embryophyta</taxon>
        <taxon>Tracheophyta</taxon>
        <taxon>Spermatophyta</taxon>
        <taxon>Magnoliopsida</taxon>
        <taxon>eudicotyledons</taxon>
        <taxon>Gunneridae</taxon>
        <taxon>Pentapetalae</taxon>
        <taxon>asterids</taxon>
        <taxon>campanulids</taxon>
        <taxon>Asterales</taxon>
        <taxon>Asteraceae</taxon>
        <taxon>Asteroideae</taxon>
        <taxon>Anthemideae</taxon>
        <taxon>Anthemidinae</taxon>
        <taxon>Tanacetum</taxon>
    </lineage>
</organism>
<dbReference type="InterPro" id="IPR046960">
    <property type="entry name" value="PPR_At4g14850-like_plant"/>
</dbReference>
<evidence type="ECO:0000256" key="1">
    <source>
        <dbReference type="ARBA" id="ARBA00022737"/>
    </source>
</evidence>
<keyword evidence="4" id="KW-1185">Reference proteome</keyword>
<accession>A0ABQ5D0D2</accession>
<name>A0ABQ5D0D2_9ASTR</name>
<reference evidence="3" key="1">
    <citation type="journal article" date="2022" name="Int. J. Mol. Sci.">
        <title>Draft Genome of Tanacetum Coccineum: Genomic Comparison of Closely Related Tanacetum-Family Plants.</title>
        <authorList>
            <person name="Yamashiro T."/>
            <person name="Shiraishi A."/>
            <person name="Nakayama K."/>
            <person name="Satake H."/>
        </authorList>
    </citation>
    <scope>NUCLEOTIDE SEQUENCE</scope>
</reference>
<evidence type="ECO:0000313" key="3">
    <source>
        <dbReference type="EMBL" id="GJT32322.1"/>
    </source>
</evidence>
<dbReference type="Pfam" id="PF01535">
    <property type="entry name" value="PPR"/>
    <property type="match status" value="2"/>
</dbReference>
<proteinExistence type="predicted"/>